<proteinExistence type="predicted"/>
<sequence>MMVIEDTSIKFVSCDVVVLASNHNPSILNPDMLKNNHIVPMEWEVSETITTPPLSLVQFKNGISIRVEERKLTVSENYSDSSQFEKSAGAIAQDYVTKLSFTNYTDLGLNWAAVIERQEPVKWVSDRFYVPGKWKSEPYEMIGCEATFSFDCGQFVSNVKISPRVVDVQDNASNGMIVFNINHNFRGGGAILAKEGNIAKLLENRNIAFSQIRDLVIGGRLS</sequence>
<gene>
    <name evidence="1" type="ORF">GQE98_03135</name>
</gene>
<evidence type="ECO:0000313" key="1">
    <source>
        <dbReference type="EMBL" id="MZR29621.1"/>
    </source>
</evidence>
<comment type="caution">
    <text evidence="1">The sequence shown here is derived from an EMBL/GenBank/DDBJ whole genome shotgun (WGS) entry which is preliminary data.</text>
</comment>
<keyword evidence="2" id="KW-1185">Reference proteome</keyword>
<name>A0A6L8W3J8_9PROT</name>
<dbReference type="RefSeq" id="WP_246157145.1">
    <property type="nucleotide sequence ID" value="NZ_WTUW01000001.1"/>
</dbReference>
<organism evidence="1 2">
    <name type="scientific">Sneathiella litorea</name>
    <dbReference type="NCBI Taxonomy" id="2606216"/>
    <lineage>
        <taxon>Bacteria</taxon>
        <taxon>Pseudomonadati</taxon>
        <taxon>Pseudomonadota</taxon>
        <taxon>Alphaproteobacteria</taxon>
        <taxon>Sneathiellales</taxon>
        <taxon>Sneathiellaceae</taxon>
        <taxon>Sneathiella</taxon>
    </lineage>
</organism>
<reference evidence="1 2" key="1">
    <citation type="submission" date="2019-12" db="EMBL/GenBank/DDBJ databases">
        <title>Snethiella sp. nov. sp. isolated from sea sand.</title>
        <authorList>
            <person name="Kim J."/>
            <person name="Jeong S.E."/>
            <person name="Jung H.S."/>
            <person name="Jeon C.O."/>
        </authorList>
    </citation>
    <scope>NUCLEOTIDE SEQUENCE [LARGE SCALE GENOMIC DNA]</scope>
    <source>
        <strain evidence="1 2">DP05</strain>
    </source>
</reference>
<dbReference type="Proteomes" id="UP000476030">
    <property type="component" value="Unassembled WGS sequence"/>
</dbReference>
<dbReference type="AlphaFoldDB" id="A0A6L8W3J8"/>
<evidence type="ECO:0000313" key="2">
    <source>
        <dbReference type="Proteomes" id="UP000476030"/>
    </source>
</evidence>
<dbReference type="EMBL" id="WTUW01000001">
    <property type="protein sequence ID" value="MZR29621.1"/>
    <property type="molecule type" value="Genomic_DNA"/>
</dbReference>
<accession>A0A6L8W3J8</accession>
<protein>
    <submittedName>
        <fullName evidence="1">Uncharacterized protein</fullName>
    </submittedName>
</protein>